<proteinExistence type="predicted"/>
<name>A0A1H5JIS1_9MICC</name>
<gene>
    <name evidence="3" type="ORF">SAMN04489740_1635</name>
</gene>
<protein>
    <submittedName>
        <fullName evidence="3">Transposase</fullName>
    </submittedName>
</protein>
<organism evidence="3 4">
    <name type="scientific">Arthrobacter alpinus</name>
    <dbReference type="NCBI Taxonomy" id="656366"/>
    <lineage>
        <taxon>Bacteria</taxon>
        <taxon>Bacillati</taxon>
        <taxon>Actinomycetota</taxon>
        <taxon>Actinomycetes</taxon>
        <taxon>Micrococcales</taxon>
        <taxon>Micrococcaceae</taxon>
        <taxon>Arthrobacter</taxon>
    </lineage>
</organism>
<dbReference type="AlphaFoldDB" id="A0A1H5JIS1"/>
<reference evidence="3 4" key="1">
    <citation type="submission" date="2016-10" db="EMBL/GenBank/DDBJ databases">
        <authorList>
            <person name="de Groot N.N."/>
        </authorList>
    </citation>
    <scope>NUCLEOTIDE SEQUENCE [LARGE SCALE GENOMIC DNA]</scope>
    <source>
        <strain evidence="3 4">DSM 22274</strain>
    </source>
</reference>
<dbReference type="InterPro" id="IPR047650">
    <property type="entry name" value="Transpos_IS110"/>
</dbReference>
<dbReference type="RefSeq" id="WP_074711273.1">
    <property type="nucleotide sequence ID" value="NZ_FNTV01000001.1"/>
</dbReference>
<dbReference type="GO" id="GO:0004803">
    <property type="term" value="F:transposase activity"/>
    <property type="evidence" value="ECO:0007669"/>
    <property type="project" value="InterPro"/>
</dbReference>
<dbReference type="Pfam" id="PF01548">
    <property type="entry name" value="DEDD_Tnp_IS110"/>
    <property type="match status" value="1"/>
</dbReference>
<dbReference type="EMBL" id="FNTV01000001">
    <property type="protein sequence ID" value="SEE52455.1"/>
    <property type="molecule type" value="Genomic_DNA"/>
</dbReference>
<dbReference type="InterPro" id="IPR003346">
    <property type="entry name" value="Transposase_20"/>
</dbReference>
<evidence type="ECO:0000313" key="4">
    <source>
        <dbReference type="Proteomes" id="UP000182725"/>
    </source>
</evidence>
<feature type="domain" description="Transposase IS110-like N-terminal" evidence="1">
    <location>
        <begin position="10"/>
        <end position="164"/>
    </location>
</feature>
<dbReference type="PANTHER" id="PTHR33055:SF3">
    <property type="entry name" value="PUTATIVE TRANSPOSASE FOR IS117-RELATED"/>
    <property type="match status" value="1"/>
</dbReference>
<evidence type="ECO:0000259" key="2">
    <source>
        <dbReference type="Pfam" id="PF02371"/>
    </source>
</evidence>
<feature type="domain" description="Transposase IS116/IS110/IS902 C-terminal" evidence="2">
    <location>
        <begin position="273"/>
        <end position="355"/>
    </location>
</feature>
<dbReference type="Pfam" id="PF02371">
    <property type="entry name" value="Transposase_20"/>
    <property type="match status" value="1"/>
</dbReference>
<dbReference type="Proteomes" id="UP000182725">
    <property type="component" value="Unassembled WGS sequence"/>
</dbReference>
<dbReference type="GO" id="GO:0003677">
    <property type="term" value="F:DNA binding"/>
    <property type="evidence" value="ECO:0007669"/>
    <property type="project" value="InterPro"/>
</dbReference>
<accession>A0A1H5JIS1</accession>
<evidence type="ECO:0000259" key="1">
    <source>
        <dbReference type="Pfam" id="PF01548"/>
    </source>
</evidence>
<evidence type="ECO:0000313" key="3">
    <source>
        <dbReference type="EMBL" id="SEE52455.1"/>
    </source>
</evidence>
<sequence length="398" mass="43261">MITSDIDIFLGLDVGKTDHWACAVTRDGTKVCNRTLPNDEARLTEVYEELHTKGTVLVVVDQPATIGALAIAVAQHLGIPVAYLPGLSMRRIADMYPGTAKTDEKDAFIISDAARTMPHTLRSIEVADEDEATLGMLTGFDLDLARQITQTSNRIRGLFTQIHPPLERVLGPWLEHDAVLEVLTTWPTPALLKHAGKARIDAKLKKHGARRHTARAGTIIDALGAQTVTVIGTDAAGLVIPHLAKQLISLHAQRVDVAAHLEKMVEAHPLYPVLTSMPGVAVRTAAIIIAEISGKTFTSAAALASYAGLAPTTRQSGTSIKSERVSHSGNKRLKRALFLSAFASIRFDPTSRAYYDRKRAQGKRHNQALIALAHRRLTVIFAMLRDGTLYDIPELKVA</sequence>
<dbReference type="InterPro" id="IPR002525">
    <property type="entry name" value="Transp_IS110-like_N"/>
</dbReference>
<dbReference type="PANTHER" id="PTHR33055">
    <property type="entry name" value="TRANSPOSASE FOR INSERTION SEQUENCE ELEMENT IS1111A"/>
    <property type="match status" value="1"/>
</dbReference>
<dbReference type="GO" id="GO:0006313">
    <property type="term" value="P:DNA transposition"/>
    <property type="evidence" value="ECO:0007669"/>
    <property type="project" value="InterPro"/>
</dbReference>
<dbReference type="NCBIfam" id="NF033542">
    <property type="entry name" value="transpos_IS110"/>
    <property type="match status" value="1"/>
</dbReference>